<dbReference type="GO" id="GO:0005524">
    <property type="term" value="F:ATP binding"/>
    <property type="evidence" value="ECO:0007669"/>
    <property type="project" value="UniProtKB-KW"/>
</dbReference>
<dbReference type="GO" id="GO:0003677">
    <property type="term" value="F:DNA binding"/>
    <property type="evidence" value="ECO:0007669"/>
    <property type="project" value="UniProtKB-KW"/>
</dbReference>
<dbReference type="RefSeq" id="WP_264328196.1">
    <property type="nucleotide sequence ID" value="NZ_JADEXQ010000187.1"/>
</dbReference>
<evidence type="ECO:0000313" key="3">
    <source>
        <dbReference type="Proteomes" id="UP000625316"/>
    </source>
</evidence>
<dbReference type="InterPro" id="IPR007409">
    <property type="entry name" value="Restrct_endonuc_type1_HsdR_N"/>
</dbReference>
<keyword evidence="3" id="KW-1185">Reference proteome</keyword>
<evidence type="ECO:0000313" key="2">
    <source>
        <dbReference type="EMBL" id="MBE9033390.1"/>
    </source>
</evidence>
<accession>A0A928VRY5</accession>
<name>A0A928VRY5_9CYAN</name>
<dbReference type="Pfam" id="PF04313">
    <property type="entry name" value="HSDR_N"/>
    <property type="match status" value="1"/>
</dbReference>
<reference evidence="2" key="1">
    <citation type="submission" date="2020-10" db="EMBL/GenBank/DDBJ databases">
        <authorList>
            <person name="Castelo-Branco R."/>
            <person name="Eusebio N."/>
            <person name="Adriana R."/>
            <person name="Vieira A."/>
            <person name="Brugerolle De Fraissinette N."/>
            <person name="Rezende De Castro R."/>
            <person name="Schneider M.P."/>
            <person name="Vasconcelos V."/>
            <person name="Leao P.N."/>
        </authorList>
    </citation>
    <scope>NUCLEOTIDE SEQUENCE</scope>
    <source>
        <strain evidence="2">LEGE 11480</strain>
    </source>
</reference>
<proteinExistence type="predicted"/>
<organism evidence="2 3">
    <name type="scientific">Romeriopsis navalis LEGE 11480</name>
    <dbReference type="NCBI Taxonomy" id="2777977"/>
    <lineage>
        <taxon>Bacteria</taxon>
        <taxon>Bacillati</taxon>
        <taxon>Cyanobacteriota</taxon>
        <taxon>Cyanophyceae</taxon>
        <taxon>Leptolyngbyales</taxon>
        <taxon>Leptolyngbyaceae</taxon>
        <taxon>Romeriopsis</taxon>
        <taxon>Romeriopsis navalis</taxon>
    </lineage>
</organism>
<gene>
    <name evidence="2" type="ORF">IQ266_27010</name>
</gene>
<dbReference type="EMBL" id="JADEXQ010000187">
    <property type="protein sequence ID" value="MBE9033390.1"/>
    <property type="molecule type" value="Genomic_DNA"/>
</dbReference>
<protein>
    <submittedName>
        <fullName evidence="2">Type I restriction enzyme HsdR N-terminal domain-containing protein</fullName>
    </submittedName>
</protein>
<evidence type="ECO:0000259" key="1">
    <source>
        <dbReference type="Pfam" id="PF04313"/>
    </source>
</evidence>
<feature type="domain" description="Restriction endonuclease type I HsdR N-terminal" evidence="1">
    <location>
        <begin position="80"/>
        <end position="177"/>
    </location>
</feature>
<dbReference type="GO" id="GO:0009307">
    <property type="term" value="P:DNA restriction-modification system"/>
    <property type="evidence" value="ECO:0007669"/>
    <property type="project" value="UniProtKB-KW"/>
</dbReference>
<dbReference type="AlphaFoldDB" id="A0A928VRY5"/>
<sequence length="209" mass="23437">MVQTLAISKAMTTMAQVQARFSIDYASEPDFFPEWQSDLPQLTGPEQAQLAHIQQRFVEHRNRGSLPEGTVDKLMISPLLDLAGLYDSRFTIRTEASVEIALEAEGEVLQGRMDTLILHETVWVLVIEAKNSTFSLSVALPQLLTYMMSAPKDGQAKFGLVTNGEEFRFVKLQAEQNQTWFDLSAVLSVMPPKRSQLPQVVQILKSLVQ</sequence>
<dbReference type="Gene3D" id="3.90.1570.30">
    <property type="match status" value="1"/>
</dbReference>
<comment type="caution">
    <text evidence="2">The sequence shown here is derived from an EMBL/GenBank/DDBJ whole genome shotgun (WGS) entry which is preliminary data.</text>
</comment>
<dbReference type="GO" id="GO:0009035">
    <property type="term" value="F:type I site-specific deoxyribonuclease activity"/>
    <property type="evidence" value="ECO:0007669"/>
    <property type="project" value="UniProtKB-EC"/>
</dbReference>
<dbReference type="Proteomes" id="UP000625316">
    <property type="component" value="Unassembled WGS sequence"/>
</dbReference>